<dbReference type="AlphaFoldDB" id="A0A9P6NE42"/>
<feature type="compositionally biased region" description="Basic and acidic residues" evidence="1">
    <location>
        <begin position="1"/>
        <end position="26"/>
    </location>
</feature>
<evidence type="ECO:0000256" key="1">
    <source>
        <dbReference type="SAM" id="MobiDB-lite"/>
    </source>
</evidence>
<gene>
    <name evidence="2" type="ORF">CROQUDRAFT_108546</name>
</gene>
<feature type="compositionally biased region" description="Basic and acidic residues" evidence="1">
    <location>
        <begin position="122"/>
        <end position="152"/>
    </location>
</feature>
<sequence>MPEKNLARNDQAEIQDSHVETSEGKKASSVIESKKGINGPKSDSEEAISYKDQLSQDLVGFKNQKELYDPQKKCLQLIETGNQDSITPKVDDSTKGLGLTETIKKQEPKAILSWTKVVSEHRPNLTDPQLKGKELPMIQRKFEKGKKEKRPVSLEVQQSGSISSSRSQVERTDKHEETRPLKSEEVWITPKKTLKAHRQPKTHLGEGPTASYDSQPGEESARLISGSSTKVSSEALGNFVESNRLTNAESNSAVKEDDFQNSQTSEGEVVKGKKKRVNRSKKKGKSKKDGSKINNPTISVVEEWDEIELENLKDTVNPQEIAKSVNEKLLKKFLICSTKPETNVPESDTDFKSSLKDLISDFIRGNDTRNFLKLELKPEKFKQFYQCHISLNKIHDPNKSVKEVELPEKKVFEEEVRNLIEKIGVNLETSEKERRMEAFFIQYGRQIDSMKLVSETWQLSPFLKTMGKDLHIEDPWFTFTDIEESVASQIVKRFDKLNVSEMAELLRCFNTKNVVTRLEMARARSQQLEKQKSARFFEPKVLNMLTYQGLRADILVQLEVIFELTSSTIAWEVFNKQDSYQKYIEILALVTGIAKKKSDKPWEYREKLKNELDQRDWRSWQINQVLKEEPTLLSLVTSRLKVLLSKIKGEQSRTVNWVKKDNEGSSVRSPDVSIFLDEELASAFTGICINDLAFVKDLLKQVSNPQEQSKKSHQINTDLVWPERLSKMLGASNVERFKVYYGLLGIQTIGLE</sequence>
<dbReference type="Proteomes" id="UP000886653">
    <property type="component" value="Unassembled WGS sequence"/>
</dbReference>
<feature type="compositionally biased region" description="Polar residues" evidence="1">
    <location>
        <begin position="240"/>
        <end position="253"/>
    </location>
</feature>
<feature type="compositionally biased region" description="Low complexity" evidence="1">
    <location>
        <begin position="153"/>
        <end position="167"/>
    </location>
</feature>
<organism evidence="2 3">
    <name type="scientific">Cronartium quercuum f. sp. fusiforme G11</name>
    <dbReference type="NCBI Taxonomy" id="708437"/>
    <lineage>
        <taxon>Eukaryota</taxon>
        <taxon>Fungi</taxon>
        <taxon>Dikarya</taxon>
        <taxon>Basidiomycota</taxon>
        <taxon>Pucciniomycotina</taxon>
        <taxon>Pucciniomycetes</taxon>
        <taxon>Pucciniales</taxon>
        <taxon>Coleosporiaceae</taxon>
        <taxon>Cronartium</taxon>
    </lineage>
</organism>
<name>A0A9P6NE42_9BASI</name>
<feature type="compositionally biased region" description="Basic residues" evidence="1">
    <location>
        <begin position="272"/>
        <end position="286"/>
    </location>
</feature>
<comment type="caution">
    <text evidence="2">The sequence shown here is derived from an EMBL/GenBank/DDBJ whole genome shotgun (WGS) entry which is preliminary data.</text>
</comment>
<reference evidence="2" key="1">
    <citation type="submission" date="2013-11" db="EMBL/GenBank/DDBJ databases">
        <title>Genome sequence of the fusiform rust pathogen reveals effectors for host alternation and coevolution with pine.</title>
        <authorList>
            <consortium name="DOE Joint Genome Institute"/>
            <person name="Smith K."/>
            <person name="Pendleton A."/>
            <person name="Kubisiak T."/>
            <person name="Anderson C."/>
            <person name="Salamov A."/>
            <person name="Aerts A."/>
            <person name="Riley R."/>
            <person name="Clum A."/>
            <person name="Lindquist E."/>
            <person name="Ence D."/>
            <person name="Campbell M."/>
            <person name="Kronenberg Z."/>
            <person name="Feau N."/>
            <person name="Dhillon B."/>
            <person name="Hamelin R."/>
            <person name="Burleigh J."/>
            <person name="Smith J."/>
            <person name="Yandell M."/>
            <person name="Nelson C."/>
            <person name="Grigoriev I."/>
            <person name="Davis J."/>
        </authorList>
    </citation>
    <scope>NUCLEOTIDE SEQUENCE</scope>
    <source>
        <strain evidence="2">G11</strain>
    </source>
</reference>
<keyword evidence="3" id="KW-1185">Reference proteome</keyword>
<proteinExistence type="predicted"/>
<protein>
    <submittedName>
        <fullName evidence="2">Uncharacterized protein</fullName>
    </submittedName>
</protein>
<feature type="region of interest" description="Disordered" evidence="1">
    <location>
        <begin position="1"/>
        <end position="47"/>
    </location>
</feature>
<evidence type="ECO:0000313" key="3">
    <source>
        <dbReference type="Proteomes" id="UP000886653"/>
    </source>
</evidence>
<feature type="compositionally biased region" description="Basic and acidic residues" evidence="1">
    <location>
        <begin position="168"/>
        <end position="185"/>
    </location>
</feature>
<feature type="compositionally biased region" description="Basic residues" evidence="1">
    <location>
        <begin position="192"/>
        <end position="201"/>
    </location>
</feature>
<accession>A0A9P6NE42</accession>
<feature type="region of interest" description="Disordered" evidence="1">
    <location>
        <begin position="122"/>
        <end position="294"/>
    </location>
</feature>
<evidence type="ECO:0000313" key="2">
    <source>
        <dbReference type="EMBL" id="KAG0144404.1"/>
    </source>
</evidence>
<dbReference type="EMBL" id="MU167296">
    <property type="protein sequence ID" value="KAG0144404.1"/>
    <property type="molecule type" value="Genomic_DNA"/>
</dbReference>